<evidence type="ECO:0000313" key="1">
    <source>
        <dbReference type="EMBL" id="SMC46627.1"/>
    </source>
</evidence>
<name>A0A1W1ZE13_9FLAO</name>
<proteinExistence type="predicted"/>
<reference evidence="2" key="1">
    <citation type="submission" date="2017-04" db="EMBL/GenBank/DDBJ databases">
        <authorList>
            <person name="Varghese N."/>
            <person name="Submissions S."/>
        </authorList>
    </citation>
    <scope>NUCLEOTIDE SEQUENCE [LARGE SCALE GENOMIC DNA]</scope>
    <source>
        <strain evidence="2">CGMCC 1.12708</strain>
    </source>
</reference>
<dbReference type="RefSeq" id="WP_084016560.1">
    <property type="nucleotide sequence ID" value="NZ_FWXS01000002.1"/>
</dbReference>
<dbReference type="AlphaFoldDB" id="A0A1W1ZE13"/>
<dbReference type="EMBL" id="FWXS01000002">
    <property type="protein sequence ID" value="SMC46627.1"/>
    <property type="molecule type" value="Genomic_DNA"/>
</dbReference>
<sequence length="142" mass="16636">MKNIVLILSVLFLITSCSSSIYNKYSKYNRFDKEDGMLRFYNEELNVKSLSFNDYKFASNLGEFKSISKDSKPLFENVIVYARKTGTDQDFYIIKMNYVNVRPDYQIIKHHGEKGTLFLLISKNTAEEDAKRIEEEFGKLIK</sequence>
<dbReference type="STRING" id="1434700.SAMN06296427_102419"/>
<dbReference type="PROSITE" id="PS51257">
    <property type="entry name" value="PROKAR_LIPOPROTEIN"/>
    <property type="match status" value="1"/>
</dbReference>
<organism evidence="1 2">
    <name type="scientific">Moheibacter sediminis</name>
    <dbReference type="NCBI Taxonomy" id="1434700"/>
    <lineage>
        <taxon>Bacteria</taxon>
        <taxon>Pseudomonadati</taxon>
        <taxon>Bacteroidota</taxon>
        <taxon>Flavobacteriia</taxon>
        <taxon>Flavobacteriales</taxon>
        <taxon>Weeksellaceae</taxon>
        <taxon>Moheibacter</taxon>
    </lineage>
</organism>
<dbReference type="Proteomes" id="UP000192393">
    <property type="component" value="Unassembled WGS sequence"/>
</dbReference>
<evidence type="ECO:0000313" key="2">
    <source>
        <dbReference type="Proteomes" id="UP000192393"/>
    </source>
</evidence>
<accession>A0A1W1ZE13</accession>
<gene>
    <name evidence="1" type="ORF">SAMN06296427_102419</name>
</gene>
<protein>
    <submittedName>
        <fullName evidence="1">Uncharacterized protein</fullName>
    </submittedName>
</protein>
<keyword evidence="2" id="KW-1185">Reference proteome</keyword>